<dbReference type="AlphaFoldDB" id="A0A7S4LPJ3"/>
<evidence type="ECO:0000313" key="2">
    <source>
        <dbReference type="EMBL" id="CAE0842759.1"/>
    </source>
</evidence>
<evidence type="ECO:0000256" key="1">
    <source>
        <dbReference type="SAM" id="MobiDB-lite"/>
    </source>
</evidence>
<proteinExistence type="predicted"/>
<dbReference type="EMBL" id="HBJA01152132">
    <property type="protein sequence ID" value="CAE0842759.1"/>
    <property type="molecule type" value="Transcribed_RNA"/>
</dbReference>
<accession>A0A7S4LPJ3</accession>
<gene>
    <name evidence="2" type="ORF">EGYM00163_LOCUS52050</name>
</gene>
<organism evidence="2">
    <name type="scientific">Eutreptiella gymnastica</name>
    <dbReference type="NCBI Taxonomy" id="73025"/>
    <lineage>
        <taxon>Eukaryota</taxon>
        <taxon>Discoba</taxon>
        <taxon>Euglenozoa</taxon>
        <taxon>Euglenida</taxon>
        <taxon>Spirocuta</taxon>
        <taxon>Euglenophyceae</taxon>
        <taxon>Eutreptiales</taxon>
        <taxon>Eutreptiaceae</taxon>
        <taxon>Eutreptiella</taxon>
    </lineage>
</organism>
<name>A0A7S4LPJ3_9EUGL</name>
<reference evidence="2" key="1">
    <citation type="submission" date="2021-01" db="EMBL/GenBank/DDBJ databases">
        <authorList>
            <person name="Corre E."/>
            <person name="Pelletier E."/>
            <person name="Niang G."/>
            <person name="Scheremetjew M."/>
            <person name="Finn R."/>
            <person name="Kale V."/>
            <person name="Holt S."/>
            <person name="Cochrane G."/>
            <person name="Meng A."/>
            <person name="Brown T."/>
            <person name="Cohen L."/>
        </authorList>
    </citation>
    <scope>NUCLEOTIDE SEQUENCE</scope>
    <source>
        <strain evidence="2">CCMP1594</strain>
    </source>
</reference>
<protein>
    <submittedName>
        <fullName evidence="2">Uncharacterized protein</fullName>
    </submittedName>
</protein>
<sequence length="105" mass="11908">MGTLGTAMSHVSFQRSQCKITASKLDEVLGHCCALSENPNDKTPMMMRRWFHTRALQLFYAPTLRAVPQMARRGNAGTVEPRDTKSNRKLQGPWSELPFAHWCCN</sequence>
<feature type="region of interest" description="Disordered" evidence="1">
    <location>
        <begin position="72"/>
        <end position="92"/>
    </location>
</feature>